<dbReference type="NCBIfam" id="TIGR02317">
    <property type="entry name" value="prpB"/>
    <property type="match status" value="1"/>
</dbReference>
<dbReference type="CDD" id="cd00377">
    <property type="entry name" value="ICL_PEPM"/>
    <property type="match status" value="1"/>
</dbReference>
<keyword evidence="6 11" id="KW-0460">Magnesium</keyword>
<dbReference type="InterPro" id="IPR015813">
    <property type="entry name" value="Pyrv/PenolPyrv_kinase-like_dom"/>
</dbReference>
<sequence>MTENHSPGVRLRAAAAAERPLQVAGVINAYAALLAKRAGFRALYLSGAGVANASFGLPDLGLTTLTQVAEEVRRIVAVTDLPLLVDGDTGWGDGLMVAHTVETLSRAGAAGLHLEDQEQGKRCGHRPGKTLVSTGEMMARIAAAVRGRVDDQFVIMARTDAYAVEGLEAAMARARCYVEAGADMIFAESLGSLEEYRCFAQAVQAPVLANMTEFGQTPLLTVQELGEAGVRLVLYPLSAFRAMSAAALQVYETLRREGTQQRLIEGMQTREELYEILGYHEYERQRDGASAKGE</sequence>
<dbReference type="Proteomes" id="UP000028839">
    <property type="component" value="Unassembled WGS sequence"/>
</dbReference>
<feature type="binding site" evidence="11">
    <location>
        <begin position="210"/>
        <end position="212"/>
    </location>
    <ligand>
        <name>substrate</name>
    </ligand>
</feature>
<comment type="function">
    <text evidence="12">Catalyzes the thermodynamically favored C-C bond cleavage of (2R,3S)-2-methylisocitrate to yield pyruvate and succinate.</text>
</comment>
<dbReference type="FunFam" id="3.20.20.60:FF:000009">
    <property type="entry name" value="2-methylisocitrate lyase"/>
    <property type="match status" value="1"/>
</dbReference>
<dbReference type="GO" id="GO:0019629">
    <property type="term" value="P:propionate catabolic process, 2-methylcitrate cycle"/>
    <property type="evidence" value="ECO:0007669"/>
    <property type="project" value="UniProtKB-UniRule"/>
</dbReference>
<evidence type="ECO:0000256" key="4">
    <source>
        <dbReference type="ARBA" id="ARBA00012260"/>
    </source>
</evidence>
<evidence type="ECO:0000256" key="6">
    <source>
        <dbReference type="ARBA" id="ARBA00022842"/>
    </source>
</evidence>
<dbReference type="EMBL" id="JPGN01000070">
    <property type="protein sequence ID" value="KFI18970.1"/>
    <property type="molecule type" value="Genomic_DNA"/>
</dbReference>
<feature type="binding site" evidence="11">
    <location>
        <position position="188"/>
    </location>
    <ligand>
        <name>substrate</name>
    </ligand>
</feature>
<feature type="binding site" evidence="11">
    <location>
        <position position="88"/>
    </location>
    <ligand>
        <name>Mg(2+)</name>
        <dbReference type="ChEBI" id="CHEBI:18420"/>
    </ligand>
</feature>
<dbReference type="InterPro" id="IPR012695">
    <property type="entry name" value="PrpB"/>
</dbReference>
<dbReference type="OrthoDB" id="9771433at2"/>
<proteinExistence type="inferred from homology"/>
<dbReference type="EC" id="4.1.3.30" evidence="4 11"/>
<comment type="function">
    <text evidence="11">Involved in the catabolism of short chain fatty acids (SCFA) via the 2-methylcitrate cycle (propionate degradation route). Catalyzes the thermodynamically favored C-C bond cleavage of (2R,3S)-2-methylisocitrate to yield pyruvate and succinate via an alpha-carboxy-carbanion intermediate.</text>
</comment>
<organism evidence="13 14">
    <name type="scientific">Nitrosococcus oceani C-27</name>
    <dbReference type="NCBI Taxonomy" id="314279"/>
    <lineage>
        <taxon>Bacteria</taxon>
        <taxon>Pseudomonadati</taxon>
        <taxon>Pseudomonadota</taxon>
        <taxon>Gammaproteobacteria</taxon>
        <taxon>Chromatiales</taxon>
        <taxon>Chromatiaceae</taxon>
        <taxon>Nitrosococcus</taxon>
    </lineage>
</organism>
<evidence type="ECO:0000256" key="3">
    <source>
        <dbReference type="ARBA" id="ARBA00009282"/>
    </source>
</evidence>
<dbReference type="Pfam" id="PF13714">
    <property type="entry name" value="PEP_mutase"/>
    <property type="match status" value="1"/>
</dbReference>
<dbReference type="NCBIfam" id="NF008455">
    <property type="entry name" value="PRK11320.1"/>
    <property type="match status" value="1"/>
</dbReference>
<dbReference type="Gene3D" id="3.20.20.60">
    <property type="entry name" value="Phosphoenolpyruvate-binding domains"/>
    <property type="match status" value="1"/>
</dbReference>
<accession>A0A0E2Z600</accession>
<feature type="binding site" evidence="11">
    <location>
        <position position="270"/>
    </location>
    <ligand>
        <name>substrate</name>
    </ligand>
</feature>
<evidence type="ECO:0000256" key="11">
    <source>
        <dbReference type="HAMAP-Rule" id="MF_01939"/>
    </source>
</evidence>
<comment type="function">
    <text evidence="9">Involved in the catabolism of short chain fatty acids (SCFA) via the 2-methylcitrate cycle I (propionate degradation route). Catalyzes the thermodynamically favored C-C bond cleavage of (2R,3S)-2-methylisocitrate to yield pyruvate and succinate via an alpha-carboxy-carbanion intermediate.</text>
</comment>
<comment type="subunit">
    <text evidence="8 11">Homotetramer; dimer of dimers.</text>
</comment>
<dbReference type="PANTHER" id="PTHR42905">
    <property type="entry name" value="PHOSPHOENOLPYRUVATE CARBOXYLASE"/>
    <property type="match status" value="1"/>
</dbReference>
<evidence type="ECO:0000313" key="14">
    <source>
        <dbReference type="Proteomes" id="UP000028839"/>
    </source>
</evidence>
<feature type="binding site" evidence="11">
    <location>
        <position position="241"/>
    </location>
    <ligand>
        <name>substrate</name>
    </ligand>
</feature>
<feature type="binding site" evidence="11">
    <location>
        <position position="158"/>
    </location>
    <ligand>
        <name>substrate</name>
    </ligand>
</feature>
<evidence type="ECO:0000256" key="12">
    <source>
        <dbReference type="RuleBase" id="RU361121"/>
    </source>
</evidence>
<dbReference type="InterPro" id="IPR040442">
    <property type="entry name" value="Pyrv_kinase-like_dom_sf"/>
</dbReference>
<protein>
    <recommendedName>
        <fullName evidence="10 11">2-methylisocitrate lyase</fullName>
        <shortName evidence="11">2-MIC</shortName>
        <shortName evidence="11">MICL</shortName>
        <ecNumber evidence="4 11">4.1.3.30</ecNumber>
    </recommendedName>
    <alternativeName>
        <fullName evidence="11">(2R,3S)-2-methylisocitrate lyase</fullName>
    </alternativeName>
</protein>
<evidence type="ECO:0000256" key="9">
    <source>
        <dbReference type="ARBA" id="ARBA00057039"/>
    </source>
</evidence>
<name>A0A0E2Z600_9GAMM</name>
<keyword evidence="5 11" id="KW-0479">Metal-binding</keyword>
<evidence type="ECO:0000256" key="5">
    <source>
        <dbReference type="ARBA" id="ARBA00022723"/>
    </source>
</evidence>
<evidence type="ECO:0000313" key="13">
    <source>
        <dbReference type="EMBL" id="KFI18970.1"/>
    </source>
</evidence>
<keyword evidence="7 11" id="KW-0456">Lyase</keyword>
<comment type="caution">
    <text evidence="13">The sequence shown here is derived from an EMBL/GenBank/DDBJ whole genome shotgun (WGS) entry which is preliminary data.</text>
</comment>
<comment type="catalytic activity">
    <reaction evidence="1 11 12">
        <text>(2S,3R)-3-hydroxybutane-1,2,3-tricarboxylate = pyruvate + succinate</text>
        <dbReference type="Rhea" id="RHEA:16809"/>
        <dbReference type="ChEBI" id="CHEBI:15361"/>
        <dbReference type="ChEBI" id="CHEBI:30031"/>
        <dbReference type="ChEBI" id="CHEBI:57429"/>
        <dbReference type="EC" id="4.1.3.30"/>
    </reaction>
</comment>
<dbReference type="PANTHER" id="PTHR42905:SF5">
    <property type="entry name" value="CARBOXYVINYL-CARBOXYPHOSPHONATE PHOSPHORYLMUTASE, CHLOROPLASTIC"/>
    <property type="match status" value="1"/>
</dbReference>
<dbReference type="HAMAP" id="MF_01939">
    <property type="entry name" value="PrpB"/>
    <property type="match status" value="1"/>
</dbReference>
<dbReference type="InterPro" id="IPR018523">
    <property type="entry name" value="Isocitrate_lyase_ph_CS"/>
</dbReference>
<evidence type="ECO:0000256" key="10">
    <source>
        <dbReference type="ARBA" id="ARBA00073849"/>
    </source>
</evidence>
<evidence type="ECO:0000256" key="8">
    <source>
        <dbReference type="ARBA" id="ARBA00044762"/>
    </source>
</evidence>
<evidence type="ECO:0000256" key="7">
    <source>
        <dbReference type="ARBA" id="ARBA00023239"/>
    </source>
</evidence>
<feature type="binding site" evidence="11">
    <location>
        <position position="86"/>
    </location>
    <ligand>
        <name>Mg(2+)</name>
        <dbReference type="ChEBI" id="CHEBI:18420"/>
    </ligand>
</feature>
<evidence type="ECO:0000256" key="1">
    <source>
        <dbReference type="ARBA" id="ARBA00001050"/>
    </source>
</evidence>
<dbReference type="HOGENOM" id="CLU_027389_3_2_6"/>
<dbReference type="PROSITE" id="PS00161">
    <property type="entry name" value="ISOCITRATE_LYASE"/>
    <property type="match status" value="1"/>
</dbReference>
<dbReference type="SUPFAM" id="SSF51621">
    <property type="entry name" value="Phosphoenolpyruvate/pyruvate domain"/>
    <property type="match status" value="1"/>
</dbReference>
<comment type="similarity">
    <text evidence="3 11 12">Belongs to the isocitrate lyase/PEP mutase superfamily. Methylisocitrate lyase family.</text>
</comment>
<dbReference type="GO" id="GO:0000287">
    <property type="term" value="F:magnesium ion binding"/>
    <property type="evidence" value="ECO:0007669"/>
    <property type="project" value="UniProtKB-UniRule"/>
</dbReference>
<dbReference type="UniPathway" id="UPA00946"/>
<reference evidence="13 14" key="1">
    <citation type="submission" date="2014-07" db="EMBL/GenBank/DDBJ databases">
        <title>Comparative analysis of Nitrosococcus oceani genome inventories of strains from Pacific and Atlantic gyres.</title>
        <authorList>
            <person name="Lim C.K."/>
            <person name="Wang L."/>
            <person name="Sayavedra-Soto L.A."/>
            <person name="Klotz M.G."/>
        </authorList>
    </citation>
    <scope>NUCLEOTIDE SEQUENCE [LARGE SCALE GENOMIC DNA]</scope>
    <source>
        <strain evidence="13 14">C-27</strain>
    </source>
</reference>
<gene>
    <name evidence="11 13" type="primary">prpB</name>
    <name evidence="13" type="ORF">IB75_11775</name>
</gene>
<dbReference type="InterPro" id="IPR039556">
    <property type="entry name" value="ICL/PEPM"/>
</dbReference>
<comment type="cofactor">
    <cofactor evidence="2 11">
        <name>Mg(2+)</name>
        <dbReference type="ChEBI" id="CHEBI:18420"/>
    </cofactor>
</comment>
<feature type="binding site" evidence="11">
    <location>
        <begin position="123"/>
        <end position="124"/>
    </location>
    <ligand>
        <name>substrate</name>
    </ligand>
</feature>
<comment type="pathway">
    <text evidence="11 12">Organic acid metabolism; propanoate degradation.</text>
</comment>
<feature type="binding site" evidence="11">
    <location>
        <begin position="46"/>
        <end position="48"/>
    </location>
    <ligand>
        <name>substrate</name>
    </ligand>
</feature>
<dbReference type="GO" id="GO:0046421">
    <property type="term" value="F:methylisocitrate lyase activity"/>
    <property type="evidence" value="ECO:0007669"/>
    <property type="project" value="UniProtKB-UniRule"/>
</dbReference>
<evidence type="ECO:0000256" key="2">
    <source>
        <dbReference type="ARBA" id="ARBA00001946"/>
    </source>
</evidence>
<dbReference type="AlphaFoldDB" id="A0A0E2Z600"/>